<protein>
    <submittedName>
        <fullName evidence="2">Uncharacterized protein</fullName>
    </submittedName>
</protein>
<dbReference type="Proteomes" id="UP001172102">
    <property type="component" value="Unassembled WGS sequence"/>
</dbReference>
<evidence type="ECO:0000256" key="1">
    <source>
        <dbReference type="SAM" id="MobiDB-lite"/>
    </source>
</evidence>
<dbReference type="AlphaFoldDB" id="A0AA40E6R3"/>
<gene>
    <name evidence="2" type="ORF">B0H67DRAFT_551491</name>
</gene>
<accession>A0AA40E6R3</accession>
<proteinExistence type="predicted"/>
<organism evidence="2 3">
    <name type="scientific">Lasiosphaeris hirsuta</name>
    <dbReference type="NCBI Taxonomy" id="260670"/>
    <lineage>
        <taxon>Eukaryota</taxon>
        <taxon>Fungi</taxon>
        <taxon>Dikarya</taxon>
        <taxon>Ascomycota</taxon>
        <taxon>Pezizomycotina</taxon>
        <taxon>Sordariomycetes</taxon>
        <taxon>Sordariomycetidae</taxon>
        <taxon>Sordariales</taxon>
        <taxon>Lasiosphaeriaceae</taxon>
        <taxon>Lasiosphaeris</taxon>
    </lineage>
</organism>
<keyword evidence="3" id="KW-1185">Reference proteome</keyword>
<feature type="region of interest" description="Disordered" evidence="1">
    <location>
        <begin position="198"/>
        <end position="220"/>
    </location>
</feature>
<evidence type="ECO:0000313" key="2">
    <source>
        <dbReference type="EMBL" id="KAK0726096.1"/>
    </source>
</evidence>
<evidence type="ECO:0000313" key="3">
    <source>
        <dbReference type="Proteomes" id="UP001172102"/>
    </source>
</evidence>
<sequence length="235" mass="25954">MHSQDQASNQHTPQHHATMPILNTLTSLAHRTKTAAVVVATGTGTALRTIQRLHEDDMLKRTAVDRIVTLACDFYELTHPPSFGAGPTRRQLEAGHPPPGRRERSEVEEGELVGWVEVDYDGGDHDAEDYKAGREIHEVDLLFTPTCAGLFPDAVSLSEKERGKEEVWREEGAEERIEQVLEKLRSQFAPGREDLVALRSGSGGERKGHPTPSLAHGESFRSLGSIHGRLAGYLR</sequence>
<name>A0AA40E6R3_9PEZI</name>
<dbReference type="EMBL" id="JAUKUA010000002">
    <property type="protein sequence ID" value="KAK0726096.1"/>
    <property type="molecule type" value="Genomic_DNA"/>
</dbReference>
<comment type="caution">
    <text evidence="2">The sequence shown here is derived from an EMBL/GenBank/DDBJ whole genome shotgun (WGS) entry which is preliminary data.</text>
</comment>
<reference evidence="2" key="1">
    <citation type="submission" date="2023-06" db="EMBL/GenBank/DDBJ databases">
        <title>Genome-scale phylogeny and comparative genomics of the fungal order Sordariales.</title>
        <authorList>
            <consortium name="Lawrence Berkeley National Laboratory"/>
            <person name="Hensen N."/>
            <person name="Bonometti L."/>
            <person name="Westerberg I."/>
            <person name="Brannstrom I.O."/>
            <person name="Guillou S."/>
            <person name="Cros-Aarteil S."/>
            <person name="Calhoun S."/>
            <person name="Haridas S."/>
            <person name="Kuo A."/>
            <person name="Mondo S."/>
            <person name="Pangilinan J."/>
            <person name="Riley R."/>
            <person name="Labutti K."/>
            <person name="Andreopoulos B."/>
            <person name="Lipzen A."/>
            <person name="Chen C."/>
            <person name="Yanf M."/>
            <person name="Daum C."/>
            <person name="Ng V."/>
            <person name="Clum A."/>
            <person name="Steindorff A."/>
            <person name="Ohm R."/>
            <person name="Martin F."/>
            <person name="Silar P."/>
            <person name="Natvig D."/>
            <person name="Lalanne C."/>
            <person name="Gautier V."/>
            <person name="Ament-Velasquez S.L."/>
            <person name="Kruys A."/>
            <person name="Hutchinson M.I."/>
            <person name="Powell A.J."/>
            <person name="Barry K."/>
            <person name="Miller A.N."/>
            <person name="Grigoriev I.V."/>
            <person name="Debuchy R."/>
            <person name="Gladieux P."/>
            <person name="Thoren M.H."/>
            <person name="Johannesson H."/>
        </authorList>
    </citation>
    <scope>NUCLEOTIDE SEQUENCE</scope>
    <source>
        <strain evidence="2">SMH4607-1</strain>
    </source>
</reference>
<feature type="region of interest" description="Disordered" evidence="1">
    <location>
        <begin position="82"/>
        <end position="107"/>
    </location>
</feature>